<comment type="caution">
    <text evidence="1">The sequence shown here is derived from an EMBL/GenBank/DDBJ whole genome shotgun (WGS) entry which is preliminary data.</text>
</comment>
<sequence length="98" mass="11196">ILPELKSREDKTSFFQEEFTIEGIGESRLAHVTEELTEKYSQIYIKSHPTHEMTSEGLKSVITFHLTAYGNENIKETLQKVKESLQSKLLDLGANIVK</sequence>
<feature type="non-terminal residue" evidence="1">
    <location>
        <position position="1"/>
    </location>
</feature>
<name>A0A0F9NCR6_9ZZZZ</name>
<proteinExistence type="predicted"/>
<dbReference type="EMBL" id="LAZR01003540">
    <property type="protein sequence ID" value="KKN17265.1"/>
    <property type="molecule type" value="Genomic_DNA"/>
</dbReference>
<reference evidence="1" key="1">
    <citation type="journal article" date="2015" name="Nature">
        <title>Complex archaea that bridge the gap between prokaryotes and eukaryotes.</title>
        <authorList>
            <person name="Spang A."/>
            <person name="Saw J.H."/>
            <person name="Jorgensen S.L."/>
            <person name="Zaremba-Niedzwiedzka K."/>
            <person name="Martijn J."/>
            <person name="Lind A.E."/>
            <person name="van Eijk R."/>
            <person name="Schleper C."/>
            <person name="Guy L."/>
            <person name="Ettema T.J."/>
        </authorList>
    </citation>
    <scope>NUCLEOTIDE SEQUENCE</scope>
</reference>
<evidence type="ECO:0000313" key="1">
    <source>
        <dbReference type="EMBL" id="KKN17265.1"/>
    </source>
</evidence>
<gene>
    <name evidence="1" type="ORF">LCGC14_0967710</name>
</gene>
<evidence type="ECO:0008006" key="2">
    <source>
        <dbReference type="Google" id="ProtNLM"/>
    </source>
</evidence>
<protein>
    <recommendedName>
        <fullName evidence="2">FDX-ACB domain-containing protein</fullName>
    </recommendedName>
</protein>
<organism evidence="1">
    <name type="scientific">marine sediment metagenome</name>
    <dbReference type="NCBI Taxonomy" id="412755"/>
    <lineage>
        <taxon>unclassified sequences</taxon>
        <taxon>metagenomes</taxon>
        <taxon>ecological metagenomes</taxon>
    </lineage>
</organism>
<dbReference type="AlphaFoldDB" id="A0A0F9NCR6"/>
<accession>A0A0F9NCR6</accession>